<evidence type="ECO:0000313" key="2">
    <source>
        <dbReference type="Proteomes" id="UP000824681"/>
    </source>
</evidence>
<reference evidence="1 2" key="1">
    <citation type="journal article" date="2021" name="ACS Chem. Biol.">
        <title>Genomic-Led Discovery of a Novel Glycopeptide Antibiotic by Nonomuraea coxensis DSM 45129.</title>
        <authorList>
            <person name="Yushchuk O."/>
            <person name="Vior N.M."/>
            <person name="Andreo-Vidal A."/>
            <person name="Berini F."/>
            <person name="Ruckert C."/>
            <person name="Busche T."/>
            <person name="Binda E."/>
            <person name="Kalinowski J."/>
            <person name="Truman A.W."/>
            <person name="Marinelli F."/>
        </authorList>
    </citation>
    <scope>NUCLEOTIDE SEQUENCE [LARGE SCALE GENOMIC DNA]</scope>
    <source>
        <strain evidence="1 2">DSM 45129</strain>
    </source>
</reference>
<evidence type="ECO:0000313" key="1">
    <source>
        <dbReference type="EMBL" id="QYC45845.1"/>
    </source>
</evidence>
<proteinExistence type="predicted"/>
<name>A0ABX8UEA2_9ACTN</name>
<keyword evidence="2" id="KW-1185">Reference proteome</keyword>
<organism evidence="1 2">
    <name type="scientific">Nonomuraea coxensis DSM 45129</name>
    <dbReference type="NCBI Taxonomy" id="1122611"/>
    <lineage>
        <taxon>Bacteria</taxon>
        <taxon>Bacillati</taxon>
        <taxon>Actinomycetota</taxon>
        <taxon>Actinomycetes</taxon>
        <taxon>Streptosporangiales</taxon>
        <taxon>Streptosporangiaceae</taxon>
        <taxon>Nonomuraea</taxon>
    </lineage>
</organism>
<protein>
    <submittedName>
        <fullName evidence="1">Uncharacterized protein</fullName>
    </submittedName>
</protein>
<sequence>MMRLMMTLIGLAWICCVPYLLATELVLAAVMALPLTVFGVAFAVRAPIWGVTCDEEVIKVHRFFSTRRVPVGRATGIRRTWSGGAEILWRDERRWPKWARITAFSTGLTTSRAMAGFLREHNEASLDALKLWMERHATAPRPR</sequence>
<accession>A0ABX8UEA2</accession>
<dbReference type="EMBL" id="CP068985">
    <property type="protein sequence ID" value="QYC45845.1"/>
    <property type="molecule type" value="Genomic_DNA"/>
</dbReference>
<gene>
    <name evidence="1" type="ORF">Nocox_41520</name>
</gene>
<dbReference type="Proteomes" id="UP000824681">
    <property type="component" value="Chromosome"/>
</dbReference>